<keyword evidence="4" id="KW-1185">Reference proteome</keyword>
<dbReference type="EMBL" id="JAPFQN010000003">
    <property type="protein sequence ID" value="MCX2743512.1"/>
    <property type="molecule type" value="Genomic_DNA"/>
</dbReference>
<keyword evidence="1" id="KW-0472">Membrane</keyword>
<sequence>MKNRKAYVGIVLLLIGVAYLLRNLGLDILPREFFGWEMIFIAIGTVLLIGERNKTPGVVFLAIGGISLLNDLIDFPRISWAVIWPTILIIIGASIFMRHAGIIPTGGKKKLSDDEPSPDEIDDLSFFGGGQRYYDSNSFKGGKMTAIFGGSDIDLTDAKLDSGVRELNVFVMFGGIDLAVPSHWVIKNELSAAFGGYSDRRIKTDGYIVSESGEEERPVLKLTGTVLFGGLEIRSYPKRPRTM</sequence>
<name>A0ABT3RQH5_9BACT</name>
<evidence type="ECO:0000256" key="1">
    <source>
        <dbReference type="SAM" id="Phobius"/>
    </source>
</evidence>
<feature type="transmembrane region" description="Helical" evidence="1">
    <location>
        <begin position="79"/>
        <end position="100"/>
    </location>
</feature>
<dbReference type="PANTHER" id="PTHR40763:SF5">
    <property type="entry name" value="MEMBRANE PROTEIN"/>
    <property type="match status" value="1"/>
</dbReference>
<feature type="transmembrane region" description="Helical" evidence="1">
    <location>
        <begin position="33"/>
        <end position="50"/>
    </location>
</feature>
<feature type="domain" description="LiaF transmembrane" evidence="2">
    <location>
        <begin position="8"/>
        <end position="98"/>
    </location>
</feature>
<dbReference type="Pfam" id="PF22570">
    <property type="entry name" value="LiaF-TM"/>
    <property type="match status" value="1"/>
</dbReference>
<keyword evidence="1" id="KW-0812">Transmembrane</keyword>
<accession>A0ABT3RQH5</accession>
<dbReference type="PANTHER" id="PTHR40763">
    <property type="entry name" value="MEMBRANE PROTEIN-RELATED"/>
    <property type="match status" value="1"/>
</dbReference>
<reference evidence="3 4" key="1">
    <citation type="submission" date="2022-11" db="EMBL/GenBank/DDBJ databases">
        <title>The characterization of three novel Bacteroidetes species and genomic analysis of their roles in tidal elemental geochemical cycles.</title>
        <authorList>
            <person name="Ma K."/>
        </authorList>
    </citation>
    <scope>NUCLEOTIDE SEQUENCE [LARGE SCALE GENOMIC DNA]</scope>
    <source>
        <strain evidence="3 4">M17</strain>
    </source>
</reference>
<proteinExistence type="predicted"/>
<evidence type="ECO:0000259" key="2">
    <source>
        <dbReference type="Pfam" id="PF22570"/>
    </source>
</evidence>
<keyword evidence="1" id="KW-1133">Transmembrane helix</keyword>
<dbReference type="RefSeq" id="WP_266055895.1">
    <property type="nucleotide sequence ID" value="NZ_JAPFQN010000003.1"/>
</dbReference>
<evidence type="ECO:0000313" key="3">
    <source>
        <dbReference type="EMBL" id="MCX2743512.1"/>
    </source>
</evidence>
<gene>
    <name evidence="3" type="ORF">OO013_06525</name>
</gene>
<dbReference type="Proteomes" id="UP001209885">
    <property type="component" value="Unassembled WGS sequence"/>
</dbReference>
<evidence type="ECO:0000313" key="4">
    <source>
        <dbReference type="Proteomes" id="UP001209885"/>
    </source>
</evidence>
<comment type="caution">
    <text evidence="3">The sequence shown here is derived from an EMBL/GenBank/DDBJ whole genome shotgun (WGS) entry which is preliminary data.</text>
</comment>
<organism evidence="3 4">
    <name type="scientific">Mangrovivirga halotolerans</name>
    <dbReference type="NCBI Taxonomy" id="2993936"/>
    <lineage>
        <taxon>Bacteria</taxon>
        <taxon>Pseudomonadati</taxon>
        <taxon>Bacteroidota</taxon>
        <taxon>Cytophagia</taxon>
        <taxon>Cytophagales</taxon>
        <taxon>Mangrovivirgaceae</taxon>
        <taxon>Mangrovivirga</taxon>
    </lineage>
</organism>
<feature type="transmembrane region" description="Helical" evidence="1">
    <location>
        <begin position="57"/>
        <end position="73"/>
    </location>
</feature>
<protein>
    <submittedName>
        <fullName evidence="3">DUF5668 domain-containing protein</fullName>
    </submittedName>
</protein>
<dbReference type="InterPro" id="IPR054331">
    <property type="entry name" value="LiaF_TM"/>
</dbReference>
<feature type="transmembrane region" description="Helical" evidence="1">
    <location>
        <begin position="5"/>
        <end position="21"/>
    </location>
</feature>